<accession>A0A2H0WN05</accession>
<dbReference type="GO" id="GO:0004519">
    <property type="term" value="F:endonuclease activity"/>
    <property type="evidence" value="ECO:0007669"/>
    <property type="project" value="InterPro"/>
</dbReference>
<dbReference type="InterPro" id="IPR001387">
    <property type="entry name" value="Cro/C1-type_HTH"/>
</dbReference>
<feature type="domain" description="DOD-type homing endonuclease" evidence="1">
    <location>
        <begin position="191"/>
        <end position="326"/>
    </location>
</feature>
<reference evidence="4" key="1">
    <citation type="submission" date="2017-09" db="EMBL/GenBank/DDBJ databases">
        <title>Depth-based differentiation of microbial function through sediment-hosted aquifers and enrichment of novel symbionts in the deep terrestrial subsurface.</title>
        <authorList>
            <person name="Probst A.J."/>
            <person name="Ladd B."/>
            <person name="Jarett J.K."/>
            <person name="Geller-Mcgrath D.E."/>
            <person name="Sieber C.M.K."/>
            <person name="Emerson J.B."/>
            <person name="Anantharaman K."/>
            <person name="Thomas B.C."/>
            <person name="Malmstrom R."/>
            <person name="Stieglmeier M."/>
            <person name="Klingl A."/>
            <person name="Woyke T."/>
            <person name="Ryan C.M."/>
            <person name="Banfield J.F."/>
        </authorList>
    </citation>
    <scope>NUCLEOTIDE SEQUENCE [LARGE SCALE GENOMIC DNA]</scope>
</reference>
<dbReference type="PROSITE" id="PS50943">
    <property type="entry name" value="HTH_CROC1"/>
    <property type="match status" value="1"/>
</dbReference>
<dbReference type="Gene3D" id="1.10.10.60">
    <property type="entry name" value="Homeodomain-like"/>
    <property type="match status" value="1"/>
</dbReference>
<protein>
    <recommendedName>
        <fullName evidence="5">DOD-type homing endonuclease domain-containing protein</fullName>
    </recommendedName>
</protein>
<gene>
    <name evidence="3" type="ORF">COT65_01150</name>
</gene>
<dbReference type="EMBL" id="PEZJ01000014">
    <property type="protein sequence ID" value="PIS14024.1"/>
    <property type="molecule type" value="Genomic_DNA"/>
</dbReference>
<dbReference type="SUPFAM" id="SSF55608">
    <property type="entry name" value="Homing endonucleases"/>
    <property type="match status" value="1"/>
</dbReference>
<proteinExistence type="predicted"/>
<dbReference type="Proteomes" id="UP000230033">
    <property type="component" value="Unassembled WGS sequence"/>
</dbReference>
<evidence type="ECO:0000259" key="2">
    <source>
        <dbReference type="PROSITE" id="PS50943"/>
    </source>
</evidence>
<dbReference type="Gene3D" id="3.10.28.10">
    <property type="entry name" value="Homing endonucleases"/>
    <property type="match status" value="1"/>
</dbReference>
<evidence type="ECO:0000259" key="1">
    <source>
        <dbReference type="PROSITE" id="PS50819"/>
    </source>
</evidence>
<evidence type="ECO:0000313" key="4">
    <source>
        <dbReference type="Proteomes" id="UP000230033"/>
    </source>
</evidence>
<dbReference type="InterPro" id="IPR004042">
    <property type="entry name" value="Intein_endonuc_central"/>
</dbReference>
<evidence type="ECO:0000313" key="3">
    <source>
        <dbReference type="EMBL" id="PIS14024.1"/>
    </source>
</evidence>
<sequence length="410" mass="47873">MFYLGILNLMPRPWNKITIPKSELRNLYENQGLSIAQIASRLGYSSSPIHRLLREYRLKIRTISQAKEKFKISKKELRNLYWSQKLSTNQIAQKYNCNHTTIVYRMKKYGIKSRGHLGLTRPIRVSKENLEYLYRTRGLSLDKIARILHCSEGGLQRKMRDFEIKSRPISSRACKYKKKDFSGSLTEKAYMIGFRLGDLNVSKGKSVISVRCSTTKRAQASLIKNLFSPYGGVATTKAKRGTIEINVFLNNSFLFLMPKEDKIPDWVTKNDKYFLALFAGYSDAEGSLYLHRMKKRRLKFFARFELNSYDKNILKRLWSGFRKFGIKASFPSVSHPAGTPCGVKTYVSNKDTWRLAVSHKSSLWKLIHFWERYSRHKDKQRAIRLAKRNIILRNQMSYCHRIDLSIPKIP</sequence>
<evidence type="ECO:0008006" key="5">
    <source>
        <dbReference type="Google" id="ProtNLM"/>
    </source>
</evidence>
<comment type="caution">
    <text evidence="3">The sequence shown here is derived from an EMBL/GenBank/DDBJ whole genome shotgun (WGS) entry which is preliminary data.</text>
</comment>
<dbReference type="AlphaFoldDB" id="A0A2H0WN05"/>
<name>A0A2H0WN05_9BACT</name>
<feature type="domain" description="HTH cro/C1-type" evidence="2">
    <location>
        <begin position="24"/>
        <end position="77"/>
    </location>
</feature>
<dbReference type="InterPro" id="IPR027434">
    <property type="entry name" value="Homing_endonucl"/>
</dbReference>
<organism evidence="3 4">
    <name type="scientific">Candidatus Shapirobacteria bacterium CG09_land_8_20_14_0_10_47_13</name>
    <dbReference type="NCBI Taxonomy" id="1974481"/>
    <lineage>
        <taxon>Bacteria</taxon>
        <taxon>Candidatus Shapironibacteriota</taxon>
    </lineage>
</organism>
<dbReference type="PROSITE" id="PS50819">
    <property type="entry name" value="INTEIN_ENDONUCLEASE"/>
    <property type="match status" value="1"/>
</dbReference>